<accession>A0A7W3J698</accession>
<dbReference type="Proteomes" id="UP000540568">
    <property type="component" value="Unassembled WGS sequence"/>
</dbReference>
<gene>
    <name evidence="2" type="ORF">FHX71_001019</name>
</gene>
<dbReference type="RefSeq" id="WP_182614708.1">
    <property type="nucleotide sequence ID" value="NZ_BAAATF010000002.1"/>
</dbReference>
<protein>
    <submittedName>
        <fullName evidence="2">Uncharacterized protein</fullName>
    </submittedName>
</protein>
<reference evidence="2 3" key="1">
    <citation type="submission" date="2020-07" db="EMBL/GenBank/DDBJ databases">
        <title>Sequencing the genomes of 1000 actinobacteria strains.</title>
        <authorList>
            <person name="Klenk H.-P."/>
        </authorList>
    </citation>
    <scope>NUCLEOTIDE SEQUENCE [LARGE SCALE GENOMIC DNA]</scope>
    <source>
        <strain evidence="2 3">DSM 44121</strain>
    </source>
</reference>
<feature type="region of interest" description="Disordered" evidence="1">
    <location>
        <begin position="1"/>
        <end position="22"/>
    </location>
</feature>
<sequence length="58" mass="5849">MSAPPPPHDTGHRPGPNTRAVPALDERPTAICYDTDVAAPAAVTALSFPGPTTAEVAA</sequence>
<evidence type="ECO:0000313" key="3">
    <source>
        <dbReference type="Proteomes" id="UP000540568"/>
    </source>
</evidence>
<organism evidence="2 3">
    <name type="scientific">Promicromonospora sukumoe</name>
    <dbReference type="NCBI Taxonomy" id="88382"/>
    <lineage>
        <taxon>Bacteria</taxon>
        <taxon>Bacillati</taxon>
        <taxon>Actinomycetota</taxon>
        <taxon>Actinomycetes</taxon>
        <taxon>Micrococcales</taxon>
        <taxon>Promicromonosporaceae</taxon>
        <taxon>Promicromonospora</taxon>
    </lineage>
</organism>
<dbReference type="EMBL" id="JACGWV010000001">
    <property type="protein sequence ID" value="MBA8807077.1"/>
    <property type="molecule type" value="Genomic_DNA"/>
</dbReference>
<comment type="caution">
    <text evidence="2">The sequence shown here is derived from an EMBL/GenBank/DDBJ whole genome shotgun (WGS) entry which is preliminary data.</text>
</comment>
<evidence type="ECO:0000313" key="2">
    <source>
        <dbReference type="EMBL" id="MBA8807077.1"/>
    </source>
</evidence>
<evidence type="ECO:0000256" key="1">
    <source>
        <dbReference type="SAM" id="MobiDB-lite"/>
    </source>
</evidence>
<keyword evidence="3" id="KW-1185">Reference proteome</keyword>
<dbReference type="AlphaFoldDB" id="A0A7W3J698"/>
<proteinExistence type="predicted"/>
<name>A0A7W3J698_9MICO</name>